<reference evidence="2 3" key="1">
    <citation type="submission" date="2024-04" db="EMBL/GenBank/DDBJ databases">
        <authorList>
            <person name="Waldvogel A.-M."/>
            <person name="Schoenle A."/>
        </authorList>
    </citation>
    <scope>NUCLEOTIDE SEQUENCE [LARGE SCALE GENOMIC DNA]</scope>
</reference>
<name>A0AAV2MAN5_KNICA</name>
<dbReference type="AlphaFoldDB" id="A0AAV2MAN5"/>
<feature type="compositionally biased region" description="Basic and acidic residues" evidence="1">
    <location>
        <begin position="21"/>
        <end position="30"/>
    </location>
</feature>
<proteinExistence type="predicted"/>
<dbReference type="EMBL" id="OZ035829">
    <property type="protein sequence ID" value="CAL1610387.1"/>
    <property type="molecule type" value="Genomic_DNA"/>
</dbReference>
<accession>A0AAV2MAN5</accession>
<gene>
    <name evidence="2" type="ORF">KC01_LOCUS37012</name>
</gene>
<organism evidence="2 3">
    <name type="scientific">Knipowitschia caucasica</name>
    <name type="common">Caucasian dwarf goby</name>
    <name type="synonym">Pomatoschistus caucasicus</name>
    <dbReference type="NCBI Taxonomy" id="637954"/>
    <lineage>
        <taxon>Eukaryota</taxon>
        <taxon>Metazoa</taxon>
        <taxon>Chordata</taxon>
        <taxon>Craniata</taxon>
        <taxon>Vertebrata</taxon>
        <taxon>Euteleostomi</taxon>
        <taxon>Actinopterygii</taxon>
        <taxon>Neopterygii</taxon>
        <taxon>Teleostei</taxon>
        <taxon>Neoteleostei</taxon>
        <taxon>Acanthomorphata</taxon>
        <taxon>Gobiaria</taxon>
        <taxon>Gobiiformes</taxon>
        <taxon>Gobioidei</taxon>
        <taxon>Gobiidae</taxon>
        <taxon>Gobiinae</taxon>
        <taxon>Knipowitschia</taxon>
    </lineage>
</organism>
<evidence type="ECO:0000313" key="3">
    <source>
        <dbReference type="Proteomes" id="UP001497482"/>
    </source>
</evidence>
<sequence>MRSSSSSLSLPPPGPCARLQLQEKRSSRCSVRVDRPVTAPQLLSNQQPIFSGKFVIASSSALPGGDRRTDAQGTAVQSGPDRSVGFGLRSISEAGRHGGAGGSNACHGDSHANIPKLS</sequence>
<protein>
    <submittedName>
        <fullName evidence="2">Uncharacterized protein</fullName>
    </submittedName>
</protein>
<keyword evidence="3" id="KW-1185">Reference proteome</keyword>
<dbReference type="Proteomes" id="UP001497482">
    <property type="component" value="Chromosome 7"/>
</dbReference>
<feature type="region of interest" description="Disordered" evidence="1">
    <location>
        <begin position="61"/>
        <end position="118"/>
    </location>
</feature>
<evidence type="ECO:0000313" key="2">
    <source>
        <dbReference type="EMBL" id="CAL1610387.1"/>
    </source>
</evidence>
<evidence type="ECO:0000256" key="1">
    <source>
        <dbReference type="SAM" id="MobiDB-lite"/>
    </source>
</evidence>
<feature type="region of interest" description="Disordered" evidence="1">
    <location>
        <begin position="1"/>
        <end position="30"/>
    </location>
</feature>